<dbReference type="AlphaFoldDB" id="A0A9Q0E6C6"/>
<dbReference type="Pfam" id="PF20826">
    <property type="entry name" value="PHD_5"/>
    <property type="match status" value="1"/>
</dbReference>
<dbReference type="GO" id="GO:0007076">
    <property type="term" value="P:mitotic chromosome condensation"/>
    <property type="evidence" value="ECO:0007669"/>
    <property type="project" value="TreeGrafter"/>
</dbReference>
<dbReference type="GO" id="GO:0005634">
    <property type="term" value="C:nucleus"/>
    <property type="evidence" value="ECO:0007669"/>
    <property type="project" value="UniProtKB-SubCell"/>
</dbReference>
<keyword evidence="5" id="KW-1185">Reference proteome</keyword>
<evidence type="ECO:0008006" key="6">
    <source>
        <dbReference type="Google" id="ProtNLM"/>
    </source>
</evidence>
<evidence type="ECO:0000256" key="3">
    <source>
        <dbReference type="SAM" id="MobiDB-lite"/>
    </source>
</evidence>
<accession>A0A9Q0E6C6</accession>
<dbReference type="GO" id="GO:0003682">
    <property type="term" value="F:chromatin binding"/>
    <property type="evidence" value="ECO:0007669"/>
    <property type="project" value="TreeGrafter"/>
</dbReference>
<evidence type="ECO:0000256" key="2">
    <source>
        <dbReference type="ARBA" id="ARBA00023242"/>
    </source>
</evidence>
<comment type="caution">
    <text evidence="4">The sequence shown here is derived from an EMBL/GenBank/DDBJ whole genome shotgun (WGS) entry which is preliminary data.</text>
</comment>
<reference evidence="4" key="1">
    <citation type="submission" date="2022-07" db="EMBL/GenBank/DDBJ databases">
        <title>Chromosome-level genome of Muraenolepis orangiensis.</title>
        <authorList>
            <person name="Kim J."/>
        </authorList>
    </citation>
    <scope>NUCLEOTIDE SEQUENCE</scope>
    <source>
        <strain evidence="4">KU_S4_2022</strain>
        <tissue evidence="4">Muscle</tissue>
    </source>
</reference>
<dbReference type="PANTHER" id="PTHR14571:SF13">
    <property type="entry name" value="PHD FINGER PROTEIN 13"/>
    <property type="match status" value="1"/>
</dbReference>
<organism evidence="4 5">
    <name type="scientific">Muraenolepis orangiensis</name>
    <name type="common">Patagonian moray cod</name>
    <dbReference type="NCBI Taxonomy" id="630683"/>
    <lineage>
        <taxon>Eukaryota</taxon>
        <taxon>Metazoa</taxon>
        <taxon>Chordata</taxon>
        <taxon>Craniata</taxon>
        <taxon>Vertebrata</taxon>
        <taxon>Euteleostomi</taxon>
        <taxon>Actinopterygii</taxon>
        <taxon>Neopterygii</taxon>
        <taxon>Teleostei</taxon>
        <taxon>Neoteleostei</taxon>
        <taxon>Acanthomorphata</taxon>
        <taxon>Zeiogadaria</taxon>
        <taxon>Gadariae</taxon>
        <taxon>Gadiformes</taxon>
        <taxon>Muraenolepidoidei</taxon>
        <taxon>Muraenolepididae</taxon>
        <taxon>Muraenolepis</taxon>
    </lineage>
</organism>
<dbReference type="EMBL" id="JANIIK010000046">
    <property type="protein sequence ID" value="KAJ3601837.1"/>
    <property type="molecule type" value="Genomic_DNA"/>
</dbReference>
<gene>
    <name evidence="4" type="ORF">NHX12_029600</name>
</gene>
<feature type="compositionally biased region" description="Basic residues" evidence="3">
    <location>
        <begin position="67"/>
        <end position="81"/>
    </location>
</feature>
<protein>
    <recommendedName>
        <fullName evidence="6">Zinc finger PHD-type domain-containing protein</fullName>
    </recommendedName>
</protein>
<dbReference type="Proteomes" id="UP001148018">
    <property type="component" value="Unassembled WGS sequence"/>
</dbReference>
<dbReference type="PANTHER" id="PTHR14571">
    <property type="entry name" value="HISTONE-LYSINE N-METHYLTRANSFERASE SET-26-RELATED"/>
    <property type="match status" value="1"/>
</dbReference>
<proteinExistence type="predicted"/>
<dbReference type="InterPro" id="IPR011011">
    <property type="entry name" value="Znf_FYVE_PHD"/>
</dbReference>
<keyword evidence="2" id="KW-0539">Nucleus</keyword>
<dbReference type="CDD" id="cd15632">
    <property type="entry name" value="PHD_PHF13"/>
    <property type="match status" value="1"/>
</dbReference>
<sequence>MVDSDDDSWDLVTCFCMKPFAGRAMIECNTCSTWIHLSCAKVRRSHVPETYVCQGCRDAHGTGDARRSHRSRSGPRRHLLD</sequence>
<evidence type="ECO:0000256" key="1">
    <source>
        <dbReference type="ARBA" id="ARBA00004123"/>
    </source>
</evidence>
<dbReference type="Gene3D" id="3.30.40.10">
    <property type="entry name" value="Zinc/RING finger domain, C3HC4 (zinc finger)"/>
    <property type="match status" value="1"/>
</dbReference>
<dbReference type="InterPro" id="IPR041947">
    <property type="entry name" value="PHD_PHF13"/>
</dbReference>
<evidence type="ECO:0000313" key="5">
    <source>
        <dbReference type="Proteomes" id="UP001148018"/>
    </source>
</evidence>
<dbReference type="InterPro" id="IPR013083">
    <property type="entry name" value="Znf_RING/FYVE/PHD"/>
</dbReference>
<feature type="compositionally biased region" description="Basic and acidic residues" evidence="3">
    <location>
        <begin position="57"/>
        <end position="66"/>
    </location>
</feature>
<evidence type="ECO:0000313" key="4">
    <source>
        <dbReference type="EMBL" id="KAJ3601837.1"/>
    </source>
</evidence>
<name>A0A9Q0E6C6_9TELE</name>
<dbReference type="SUPFAM" id="SSF57903">
    <property type="entry name" value="FYVE/PHD zinc finger"/>
    <property type="match status" value="1"/>
</dbReference>
<comment type="subcellular location">
    <subcellularLocation>
        <location evidence="1">Nucleus</location>
    </subcellularLocation>
</comment>
<dbReference type="OrthoDB" id="79252at2759"/>
<feature type="region of interest" description="Disordered" evidence="3">
    <location>
        <begin position="57"/>
        <end position="81"/>
    </location>
</feature>